<sequence length="162" mass="17756">MKRHKSKEIWAKILFAIYSYGHYIKTSIRQPLLRKILLLPYAILDFLIVRGVLNCLFPYQLEVGKGLTIWHPYGIVIHSQAIIGENVTIRQHVTIGKAHDEGGLPIIGNNVSIGAGAIIIDEIKIGDNTVIGANAVVTKSCPENAVLVGVPAKNISNSHVEM</sequence>
<dbReference type="CDD" id="cd03354">
    <property type="entry name" value="LbH_SAT"/>
    <property type="match status" value="1"/>
</dbReference>
<accession>A0A511J3C5</accession>
<dbReference type="GO" id="GO:0006535">
    <property type="term" value="P:cysteine biosynthetic process from serine"/>
    <property type="evidence" value="ECO:0007669"/>
    <property type="project" value="InterPro"/>
</dbReference>
<organism evidence="6 7">
    <name type="scientific">Enterococcus villorum</name>
    <dbReference type="NCBI Taxonomy" id="112904"/>
    <lineage>
        <taxon>Bacteria</taxon>
        <taxon>Bacillati</taxon>
        <taxon>Bacillota</taxon>
        <taxon>Bacilli</taxon>
        <taxon>Lactobacillales</taxon>
        <taxon>Enterococcaceae</taxon>
        <taxon>Enterococcus</taxon>
    </lineage>
</organism>
<dbReference type="GO" id="GO:0009001">
    <property type="term" value="F:serine O-acetyltransferase activity"/>
    <property type="evidence" value="ECO:0007669"/>
    <property type="project" value="UniProtKB-EC"/>
</dbReference>
<comment type="catalytic activity">
    <reaction evidence="5">
        <text>L-serine + acetyl-CoA = O-acetyl-L-serine + CoA</text>
        <dbReference type="Rhea" id="RHEA:24560"/>
        <dbReference type="ChEBI" id="CHEBI:33384"/>
        <dbReference type="ChEBI" id="CHEBI:57287"/>
        <dbReference type="ChEBI" id="CHEBI:57288"/>
        <dbReference type="ChEBI" id="CHEBI:58340"/>
        <dbReference type="EC" id="2.3.1.30"/>
    </reaction>
</comment>
<dbReference type="GO" id="GO:0005737">
    <property type="term" value="C:cytoplasm"/>
    <property type="evidence" value="ECO:0007669"/>
    <property type="project" value="InterPro"/>
</dbReference>
<keyword evidence="3 5" id="KW-0808">Transferase</keyword>
<dbReference type="InterPro" id="IPR001451">
    <property type="entry name" value="Hexapep"/>
</dbReference>
<reference evidence="6 7" key="1">
    <citation type="submission" date="2019-07" db="EMBL/GenBank/DDBJ databases">
        <title>Whole genome shotgun sequence of Enterococcus villorum NBRC 100699.</title>
        <authorList>
            <person name="Hosoyama A."/>
            <person name="Uohara A."/>
            <person name="Ohji S."/>
            <person name="Ichikawa N."/>
        </authorList>
    </citation>
    <scope>NUCLEOTIDE SEQUENCE [LARGE SCALE GENOMIC DNA]</scope>
    <source>
        <strain evidence="6 7">NBRC 100699</strain>
    </source>
</reference>
<dbReference type="Gene3D" id="2.160.10.10">
    <property type="entry name" value="Hexapeptide repeat proteins"/>
    <property type="match status" value="1"/>
</dbReference>
<keyword evidence="4 5" id="KW-0012">Acyltransferase</keyword>
<dbReference type="Pfam" id="PF00132">
    <property type="entry name" value="Hexapep"/>
    <property type="match status" value="1"/>
</dbReference>
<comment type="caution">
    <text evidence="6">The sequence shown here is derived from an EMBL/GenBank/DDBJ whole genome shotgun (WGS) entry which is preliminary data.</text>
</comment>
<dbReference type="RefSeq" id="WP_010750667.1">
    <property type="nucleotide sequence ID" value="NZ_BJWF01000025.1"/>
</dbReference>
<name>A0A511J3C5_9ENTE</name>
<evidence type="ECO:0000256" key="5">
    <source>
        <dbReference type="PIRNR" id="PIRNR000441"/>
    </source>
</evidence>
<evidence type="ECO:0000256" key="1">
    <source>
        <dbReference type="ARBA" id="ARBA00007274"/>
    </source>
</evidence>
<dbReference type="SUPFAM" id="SSF51161">
    <property type="entry name" value="Trimeric LpxA-like enzymes"/>
    <property type="match status" value="1"/>
</dbReference>
<dbReference type="InterPro" id="IPR045304">
    <property type="entry name" value="LbH_SAT"/>
</dbReference>
<evidence type="ECO:0000256" key="2">
    <source>
        <dbReference type="ARBA" id="ARBA00018522"/>
    </source>
</evidence>
<proteinExistence type="inferred from homology"/>
<dbReference type="InterPro" id="IPR011004">
    <property type="entry name" value="Trimer_LpxA-like_sf"/>
</dbReference>
<dbReference type="AlphaFoldDB" id="A0A511J3C5"/>
<evidence type="ECO:0000313" key="7">
    <source>
        <dbReference type="Proteomes" id="UP000321830"/>
    </source>
</evidence>
<comment type="similarity">
    <text evidence="1 5">Belongs to the transferase hexapeptide repeat family.</text>
</comment>
<protein>
    <recommendedName>
        <fullName evidence="2 5">Serine acetyltransferase</fullName>
        <ecNumber evidence="5">2.3.1.30</ecNumber>
    </recommendedName>
</protein>
<dbReference type="EMBL" id="BJWF01000025">
    <property type="protein sequence ID" value="GEL92517.1"/>
    <property type="molecule type" value="Genomic_DNA"/>
</dbReference>
<gene>
    <name evidence="6" type="ORF">EVI01_18540</name>
</gene>
<dbReference type="PANTHER" id="PTHR42811">
    <property type="entry name" value="SERINE ACETYLTRANSFERASE"/>
    <property type="match status" value="1"/>
</dbReference>
<evidence type="ECO:0000313" key="6">
    <source>
        <dbReference type="EMBL" id="GEL92517.1"/>
    </source>
</evidence>
<dbReference type="PIRSF" id="PIRSF000441">
    <property type="entry name" value="CysE"/>
    <property type="match status" value="1"/>
</dbReference>
<evidence type="ECO:0000256" key="4">
    <source>
        <dbReference type="ARBA" id="ARBA00023315"/>
    </source>
</evidence>
<dbReference type="InterPro" id="IPR005881">
    <property type="entry name" value="Ser_O-AcTrfase"/>
</dbReference>
<evidence type="ECO:0000256" key="3">
    <source>
        <dbReference type="ARBA" id="ARBA00022679"/>
    </source>
</evidence>
<dbReference type="EC" id="2.3.1.30" evidence="5"/>
<dbReference type="Proteomes" id="UP000321830">
    <property type="component" value="Unassembled WGS sequence"/>
</dbReference>